<keyword evidence="3" id="KW-1185">Reference proteome</keyword>
<feature type="compositionally biased region" description="Low complexity" evidence="1">
    <location>
        <begin position="147"/>
        <end position="159"/>
    </location>
</feature>
<evidence type="ECO:0000313" key="2">
    <source>
        <dbReference type="EMBL" id="PRX16068.1"/>
    </source>
</evidence>
<dbReference type="EMBL" id="PVMZ01000021">
    <property type="protein sequence ID" value="PRX16068.1"/>
    <property type="molecule type" value="Genomic_DNA"/>
</dbReference>
<feature type="region of interest" description="Disordered" evidence="1">
    <location>
        <begin position="252"/>
        <end position="273"/>
    </location>
</feature>
<feature type="compositionally biased region" description="Basic residues" evidence="1">
    <location>
        <begin position="94"/>
        <end position="108"/>
    </location>
</feature>
<feature type="compositionally biased region" description="Basic and acidic residues" evidence="1">
    <location>
        <begin position="81"/>
        <end position="93"/>
    </location>
</feature>
<name>A0A2T0K014_9ACTN</name>
<dbReference type="AlphaFoldDB" id="A0A2T0K014"/>
<feature type="region of interest" description="Disordered" evidence="1">
    <location>
        <begin position="73"/>
        <end position="163"/>
    </location>
</feature>
<protein>
    <submittedName>
        <fullName evidence="2">Uncharacterized protein</fullName>
    </submittedName>
</protein>
<organism evidence="2 3">
    <name type="scientific">Actinoplanes italicus</name>
    <dbReference type="NCBI Taxonomy" id="113567"/>
    <lineage>
        <taxon>Bacteria</taxon>
        <taxon>Bacillati</taxon>
        <taxon>Actinomycetota</taxon>
        <taxon>Actinomycetes</taxon>
        <taxon>Micromonosporales</taxon>
        <taxon>Micromonosporaceae</taxon>
        <taxon>Actinoplanes</taxon>
    </lineage>
</organism>
<dbReference type="Proteomes" id="UP000239415">
    <property type="component" value="Unassembled WGS sequence"/>
</dbReference>
<proteinExistence type="predicted"/>
<sequence>MTGFRELRNGTTRCRAGAGPRPGVSCWSWGRYDAGRTARAVRWRSRRRVSVDEVAPVARPNCWNERDHCAHLGRGYPFPDVRNRSGRIHDGRNRARPAPRAGRARSGSRRAAPARESGPPPARPADPARPESGAPHDGPERNRATCRAGVGAGPRATRAGVRRRREAARCGCRWVCEAEPDERWRWSGTAPDWSRRASPSRARQSQGSRHSRGLTGRPAWVRGCFGRTHVVVILKGTSTVLGRDPDRWARAAPDRWRVAGGTAPPWPPAGRRR</sequence>
<gene>
    <name evidence="2" type="ORF">CLV67_121115</name>
</gene>
<reference evidence="2 3" key="1">
    <citation type="submission" date="2018-03" db="EMBL/GenBank/DDBJ databases">
        <title>Genomic Encyclopedia of Archaeal and Bacterial Type Strains, Phase II (KMG-II): from individual species to whole genera.</title>
        <authorList>
            <person name="Goeker M."/>
        </authorList>
    </citation>
    <scope>NUCLEOTIDE SEQUENCE [LARGE SCALE GENOMIC DNA]</scope>
    <source>
        <strain evidence="2 3">DSM 43146</strain>
    </source>
</reference>
<feature type="region of interest" description="Disordered" evidence="1">
    <location>
        <begin position="185"/>
        <end position="217"/>
    </location>
</feature>
<accession>A0A2T0K014</accession>
<evidence type="ECO:0000256" key="1">
    <source>
        <dbReference type="SAM" id="MobiDB-lite"/>
    </source>
</evidence>
<feature type="compositionally biased region" description="Low complexity" evidence="1">
    <location>
        <begin position="196"/>
        <end position="208"/>
    </location>
</feature>
<evidence type="ECO:0000313" key="3">
    <source>
        <dbReference type="Proteomes" id="UP000239415"/>
    </source>
</evidence>
<comment type="caution">
    <text evidence="2">The sequence shown here is derived from an EMBL/GenBank/DDBJ whole genome shotgun (WGS) entry which is preliminary data.</text>
</comment>
<feature type="compositionally biased region" description="Pro residues" evidence="1">
    <location>
        <begin position="264"/>
        <end position="273"/>
    </location>
</feature>